<organism evidence="5">
    <name type="scientific">bioreactor metagenome</name>
    <dbReference type="NCBI Taxonomy" id="1076179"/>
    <lineage>
        <taxon>unclassified sequences</taxon>
        <taxon>metagenomes</taxon>
        <taxon>ecological metagenomes</taxon>
    </lineage>
</organism>
<evidence type="ECO:0000313" key="5">
    <source>
        <dbReference type="EMBL" id="MPM18038.1"/>
    </source>
</evidence>
<accession>A0A644XQJ6</accession>
<dbReference type="PIRSF" id="PIRSF019574">
    <property type="entry name" value="Periplasmic_polyamine_BP"/>
    <property type="match status" value="1"/>
</dbReference>
<dbReference type="Pfam" id="PF13416">
    <property type="entry name" value="SBP_bac_8"/>
    <property type="match status" value="1"/>
</dbReference>
<dbReference type="GO" id="GO:0042597">
    <property type="term" value="C:periplasmic space"/>
    <property type="evidence" value="ECO:0007669"/>
    <property type="project" value="UniProtKB-SubCell"/>
</dbReference>
<evidence type="ECO:0000256" key="4">
    <source>
        <dbReference type="ARBA" id="ARBA00022764"/>
    </source>
</evidence>
<gene>
    <name evidence="5" type="primary">potD_8</name>
    <name evidence="5" type="ORF">SDC9_64439</name>
</gene>
<proteinExistence type="predicted"/>
<dbReference type="AlphaFoldDB" id="A0A644XQJ6"/>
<dbReference type="InterPro" id="IPR006059">
    <property type="entry name" value="SBP"/>
</dbReference>
<dbReference type="PANTHER" id="PTHR30222:SF17">
    <property type="entry name" value="SPERMIDINE_PUTRESCINE-BINDING PERIPLASMIC PROTEIN"/>
    <property type="match status" value="1"/>
</dbReference>
<reference evidence="5" key="1">
    <citation type="submission" date="2019-08" db="EMBL/GenBank/DDBJ databases">
        <authorList>
            <person name="Kucharzyk K."/>
            <person name="Murdoch R.W."/>
            <person name="Higgins S."/>
            <person name="Loffler F."/>
        </authorList>
    </citation>
    <scope>NUCLEOTIDE SEQUENCE</scope>
</reference>
<dbReference type="SUPFAM" id="SSF53850">
    <property type="entry name" value="Periplasmic binding protein-like II"/>
    <property type="match status" value="1"/>
</dbReference>
<dbReference type="GO" id="GO:0019808">
    <property type="term" value="F:polyamine binding"/>
    <property type="evidence" value="ECO:0007669"/>
    <property type="project" value="InterPro"/>
</dbReference>
<dbReference type="PRINTS" id="PR00909">
    <property type="entry name" value="SPERMDNBNDNG"/>
</dbReference>
<protein>
    <submittedName>
        <fullName evidence="5">Spermidine/putrescine-binding periplasmic protein</fullName>
    </submittedName>
</protein>
<dbReference type="EMBL" id="VSSQ01002909">
    <property type="protein sequence ID" value="MPM18038.1"/>
    <property type="molecule type" value="Genomic_DNA"/>
</dbReference>
<dbReference type="GO" id="GO:0015846">
    <property type="term" value="P:polyamine transport"/>
    <property type="evidence" value="ECO:0007669"/>
    <property type="project" value="InterPro"/>
</dbReference>
<comment type="subcellular location">
    <subcellularLocation>
        <location evidence="1">Periplasm</location>
    </subcellularLocation>
</comment>
<sequence length="351" mass="39642">MHKTSRFFLILLVCILIVSSVGCKKSSGRNGKLYLYNWTYYTPDSLVEQFEKETGIDVVIDNFASNEEMFAKIMAGGNEGYDVIFPSSDYTAIMIKLGLLAELDHNLLPNLKYLSPLFKEKAAYDPTYRYSVPYFMGSSGIAVNTERVPSDYDRTWAIFADARMAGSMSMLDDMREVMGAALKHLGYSGNSTDIEELQRATDLINTQWKPNLVKFDSESFGKAFSRGEFVVVHAYPENVFAEISADKWSTIDFFIPPEGGMMYIDNMVIPKGARNNQAAHAFINFIHDPKNYAVFLDTFSLPPTTNTGASAFMKTEHTFFSIEDLSNSDNISDLGSNLELYNELWQTIRYQ</sequence>
<evidence type="ECO:0000256" key="3">
    <source>
        <dbReference type="ARBA" id="ARBA00022729"/>
    </source>
</evidence>
<evidence type="ECO:0000256" key="1">
    <source>
        <dbReference type="ARBA" id="ARBA00004418"/>
    </source>
</evidence>
<comment type="caution">
    <text evidence="5">The sequence shown here is derived from an EMBL/GenBank/DDBJ whole genome shotgun (WGS) entry which is preliminary data.</text>
</comment>
<dbReference type="Gene3D" id="3.40.190.10">
    <property type="entry name" value="Periplasmic binding protein-like II"/>
    <property type="match status" value="2"/>
</dbReference>
<keyword evidence="2" id="KW-0813">Transport</keyword>
<evidence type="ECO:0000256" key="2">
    <source>
        <dbReference type="ARBA" id="ARBA00022448"/>
    </source>
</evidence>
<keyword evidence="3" id="KW-0732">Signal</keyword>
<name>A0A644XQJ6_9ZZZZ</name>
<dbReference type="PANTHER" id="PTHR30222">
    <property type="entry name" value="SPERMIDINE/PUTRESCINE-BINDING PERIPLASMIC PROTEIN"/>
    <property type="match status" value="1"/>
</dbReference>
<dbReference type="PROSITE" id="PS51257">
    <property type="entry name" value="PROKAR_LIPOPROTEIN"/>
    <property type="match status" value="1"/>
</dbReference>
<keyword evidence="4" id="KW-0574">Periplasm</keyword>
<dbReference type="InterPro" id="IPR001188">
    <property type="entry name" value="Sperm_putr-bd"/>
</dbReference>